<reference evidence="2" key="1">
    <citation type="journal article" date="2023" name="Science">
        <title>Genome structures resolve the early diversification of teleost fishes.</title>
        <authorList>
            <person name="Parey E."/>
            <person name="Louis A."/>
            <person name="Montfort J."/>
            <person name="Bouchez O."/>
            <person name="Roques C."/>
            <person name="Iampietro C."/>
            <person name="Lluch J."/>
            <person name="Castinel A."/>
            <person name="Donnadieu C."/>
            <person name="Desvignes T."/>
            <person name="Floi Bucao C."/>
            <person name="Jouanno E."/>
            <person name="Wen M."/>
            <person name="Mejri S."/>
            <person name="Dirks R."/>
            <person name="Jansen H."/>
            <person name="Henkel C."/>
            <person name="Chen W.J."/>
            <person name="Zahm M."/>
            <person name="Cabau C."/>
            <person name="Klopp C."/>
            <person name="Thompson A.W."/>
            <person name="Robinson-Rechavi M."/>
            <person name="Braasch I."/>
            <person name="Lecointre G."/>
            <person name="Bobe J."/>
            <person name="Postlethwait J.H."/>
            <person name="Berthelot C."/>
            <person name="Roest Crollius H."/>
            <person name="Guiguen Y."/>
        </authorList>
    </citation>
    <scope>NUCLEOTIDE SEQUENCE</scope>
    <source>
        <strain evidence="2">WJC10195</strain>
    </source>
</reference>
<organism evidence="2 3">
    <name type="scientific">Synaphobranchus kaupii</name>
    <name type="common">Kaup's arrowtooth eel</name>
    <dbReference type="NCBI Taxonomy" id="118154"/>
    <lineage>
        <taxon>Eukaryota</taxon>
        <taxon>Metazoa</taxon>
        <taxon>Chordata</taxon>
        <taxon>Craniata</taxon>
        <taxon>Vertebrata</taxon>
        <taxon>Euteleostomi</taxon>
        <taxon>Actinopterygii</taxon>
        <taxon>Neopterygii</taxon>
        <taxon>Teleostei</taxon>
        <taxon>Anguilliformes</taxon>
        <taxon>Synaphobranchidae</taxon>
        <taxon>Synaphobranchus</taxon>
    </lineage>
</organism>
<evidence type="ECO:0000313" key="2">
    <source>
        <dbReference type="EMBL" id="KAJ8374368.1"/>
    </source>
</evidence>
<name>A0A9Q1G3J7_SYNKA</name>
<sequence>MFITKSETVTTVGLDTGTDKGTEQLTQVTAIWLHLPEDIDAHIWRPNLRILPACFTERVRRDHSPSTWITEALKALLPKVRLKPGAPAHPCALLGSPENDLAAPRADEDKQAVAPRSDPRSAH</sequence>
<dbReference type="EMBL" id="JAINUF010000002">
    <property type="protein sequence ID" value="KAJ8374368.1"/>
    <property type="molecule type" value="Genomic_DNA"/>
</dbReference>
<dbReference type="Proteomes" id="UP001152622">
    <property type="component" value="Chromosome 2"/>
</dbReference>
<evidence type="ECO:0000256" key="1">
    <source>
        <dbReference type="SAM" id="MobiDB-lite"/>
    </source>
</evidence>
<evidence type="ECO:0000313" key="3">
    <source>
        <dbReference type="Proteomes" id="UP001152622"/>
    </source>
</evidence>
<keyword evidence="3" id="KW-1185">Reference proteome</keyword>
<protein>
    <submittedName>
        <fullName evidence="2">Uncharacterized protein</fullName>
    </submittedName>
</protein>
<feature type="region of interest" description="Disordered" evidence="1">
    <location>
        <begin position="87"/>
        <end position="123"/>
    </location>
</feature>
<comment type="caution">
    <text evidence="2">The sequence shown here is derived from an EMBL/GenBank/DDBJ whole genome shotgun (WGS) entry which is preliminary data.</text>
</comment>
<dbReference type="AlphaFoldDB" id="A0A9Q1G3J7"/>
<gene>
    <name evidence="2" type="ORF">SKAU_G00049480</name>
</gene>
<proteinExistence type="predicted"/>
<accession>A0A9Q1G3J7</accession>
<feature type="compositionally biased region" description="Basic and acidic residues" evidence="1">
    <location>
        <begin position="105"/>
        <end position="123"/>
    </location>
</feature>